<keyword evidence="2" id="KW-0812">Transmembrane</keyword>
<dbReference type="Proteomes" id="UP000572212">
    <property type="component" value="Unassembled WGS sequence"/>
</dbReference>
<keyword evidence="4" id="KW-1185">Reference proteome</keyword>
<feature type="region of interest" description="Disordered" evidence="1">
    <location>
        <begin position="76"/>
        <end position="136"/>
    </location>
</feature>
<keyword evidence="2" id="KW-1133">Transmembrane helix</keyword>
<gene>
    <name evidence="3" type="ORF">GGQ92_001994</name>
</gene>
<evidence type="ECO:0000313" key="3">
    <source>
        <dbReference type="EMBL" id="MBB6513190.1"/>
    </source>
</evidence>
<feature type="transmembrane region" description="Helical" evidence="2">
    <location>
        <begin position="47"/>
        <end position="68"/>
    </location>
</feature>
<evidence type="ECO:0000313" key="4">
    <source>
        <dbReference type="Proteomes" id="UP000572212"/>
    </source>
</evidence>
<feature type="compositionally biased region" description="Acidic residues" evidence="1">
    <location>
        <begin position="91"/>
        <end position="108"/>
    </location>
</feature>
<accession>A0A841RGE7</accession>
<evidence type="ECO:0000256" key="2">
    <source>
        <dbReference type="SAM" id="Phobius"/>
    </source>
</evidence>
<name>A0A841RGE7_9BACI</name>
<proteinExistence type="predicted"/>
<keyword evidence="2" id="KW-0472">Membrane</keyword>
<organism evidence="3 4">
    <name type="scientific">Gracilibacillus halotolerans</name>
    <dbReference type="NCBI Taxonomy" id="74386"/>
    <lineage>
        <taxon>Bacteria</taxon>
        <taxon>Bacillati</taxon>
        <taxon>Bacillota</taxon>
        <taxon>Bacilli</taxon>
        <taxon>Bacillales</taxon>
        <taxon>Bacillaceae</taxon>
        <taxon>Gracilibacillus</taxon>
    </lineage>
</organism>
<comment type="caution">
    <text evidence="3">The sequence shown here is derived from an EMBL/GenBank/DDBJ whole genome shotgun (WGS) entry which is preliminary data.</text>
</comment>
<protein>
    <submittedName>
        <fullName evidence="3">Putative membrane-anchored protein</fullName>
    </submittedName>
</protein>
<feature type="compositionally biased region" description="Low complexity" evidence="1">
    <location>
        <begin position="76"/>
        <end position="90"/>
    </location>
</feature>
<sequence>MKENNHQPLENKLKKLKLSSTLDLNKKEEIVMALQKEARTKKKPNRFWIYFPTAAVIVLCGIFIYNVIIDNDASHNANDSNQEEPPVQQPIEEDNKDETEDNEQETNVETDKTTNEEEDEQPTSEETGSLSITEGDSSKKTILVEGMEEEELFITYTLEPYDIQFEIADYINNYEINDDQVRFYTDPSYSSITMEIKENTTPEAILPDIQQEYAANEPVEEVNDLPTDENSYYGVFQNFYDPPQGFYLYQIGDHVFVIQYEYGIEGGDGMDPRLEVLRKSIK</sequence>
<evidence type="ECO:0000256" key="1">
    <source>
        <dbReference type="SAM" id="MobiDB-lite"/>
    </source>
</evidence>
<dbReference type="AlphaFoldDB" id="A0A841RGE7"/>
<dbReference type="EMBL" id="JACHON010000009">
    <property type="protein sequence ID" value="MBB6513190.1"/>
    <property type="molecule type" value="Genomic_DNA"/>
</dbReference>
<dbReference type="RefSeq" id="WP_184247929.1">
    <property type="nucleotide sequence ID" value="NZ_BAAACU010000055.1"/>
</dbReference>
<reference evidence="3 4" key="1">
    <citation type="submission" date="2020-08" db="EMBL/GenBank/DDBJ databases">
        <title>Genomic Encyclopedia of Type Strains, Phase IV (KMG-IV): sequencing the most valuable type-strain genomes for metagenomic binning, comparative biology and taxonomic classification.</title>
        <authorList>
            <person name="Goeker M."/>
        </authorList>
    </citation>
    <scope>NUCLEOTIDE SEQUENCE [LARGE SCALE GENOMIC DNA]</scope>
    <source>
        <strain evidence="3 4">DSM 11805</strain>
    </source>
</reference>